<proteinExistence type="inferred from homology"/>
<comment type="caution">
    <text evidence="10">The sequence shown here is derived from an EMBL/GenBank/DDBJ whole genome shotgun (WGS) entry which is preliminary data.</text>
</comment>
<dbReference type="InterPro" id="IPR005888">
    <property type="entry name" value="dTDP_Gluc_deHydtase"/>
</dbReference>
<dbReference type="Proteomes" id="UP000612899">
    <property type="component" value="Unassembled WGS sequence"/>
</dbReference>
<dbReference type="InterPro" id="IPR036291">
    <property type="entry name" value="NAD(P)-bd_dom_sf"/>
</dbReference>
<dbReference type="Gene3D" id="3.40.50.720">
    <property type="entry name" value="NAD(P)-binding Rossmann-like Domain"/>
    <property type="match status" value="1"/>
</dbReference>
<keyword evidence="11" id="KW-1185">Reference proteome</keyword>
<evidence type="ECO:0000256" key="6">
    <source>
        <dbReference type="ARBA" id="ARBA00023027"/>
    </source>
</evidence>
<sequence>MRLLVTGAAGFIGSNFVHYWLAHHRGDHVVALDALTYAGNLANLAVVRERITFAHHDIDDLPAVQKLLREHQIDVIVNFAAESHNSLAVLRPRVFFQTNVLGTQNLLEAARNVGIARFHHVSTCEVYGDLALDDASAFTEESPYRPRTPYNASKAAADHVVRAYHETFGLPITITNCANNYGPYQFPEKVIPLFATRALTGQTLPVYSSSANRREWLHVDDHCSAIERVLLAGTIGQTYHVGSGVEVSVAELATRILGQLGLPLSRIETVPDRPGHDRRYLLDSSKLRSELGWRPAIDFDAGLAGTISWYAEHRDWWRPLLERAPVDEKAWATSVDAAHA</sequence>
<dbReference type="GO" id="GO:0009225">
    <property type="term" value="P:nucleotide-sugar metabolic process"/>
    <property type="evidence" value="ECO:0007669"/>
    <property type="project" value="InterPro"/>
</dbReference>
<evidence type="ECO:0000256" key="8">
    <source>
        <dbReference type="RuleBase" id="RU004473"/>
    </source>
</evidence>
<organism evidence="10 11">
    <name type="scientific">Rhizocola hellebori</name>
    <dbReference type="NCBI Taxonomy" id="1392758"/>
    <lineage>
        <taxon>Bacteria</taxon>
        <taxon>Bacillati</taxon>
        <taxon>Actinomycetota</taxon>
        <taxon>Actinomycetes</taxon>
        <taxon>Micromonosporales</taxon>
        <taxon>Micromonosporaceae</taxon>
        <taxon>Rhizocola</taxon>
    </lineage>
</organism>
<evidence type="ECO:0000256" key="1">
    <source>
        <dbReference type="ARBA" id="ARBA00001539"/>
    </source>
</evidence>
<evidence type="ECO:0000259" key="9">
    <source>
        <dbReference type="Pfam" id="PF16363"/>
    </source>
</evidence>
<evidence type="ECO:0000256" key="3">
    <source>
        <dbReference type="ARBA" id="ARBA00008178"/>
    </source>
</evidence>
<evidence type="ECO:0000256" key="5">
    <source>
        <dbReference type="ARBA" id="ARBA00016977"/>
    </source>
</evidence>
<dbReference type="CDD" id="cd05246">
    <property type="entry name" value="dTDP_GD_SDR_e"/>
    <property type="match status" value="1"/>
</dbReference>
<dbReference type="Gene3D" id="3.90.25.10">
    <property type="entry name" value="UDP-galactose 4-epimerase, domain 1"/>
    <property type="match status" value="1"/>
</dbReference>
<dbReference type="NCBIfam" id="TIGR01181">
    <property type="entry name" value="dTDP_gluc_dehyt"/>
    <property type="match status" value="1"/>
</dbReference>
<dbReference type="Pfam" id="PF16363">
    <property type="entry name" value="GDP_Man_Dehyd"/>
    <property type="match status" value="1"/>
</dbReference>
<feature type="domain" description="NAD(P)-binding" evidence="9">
    <location>
        <begin position="4"/>
        <end position="304"/>
    </location>
</feature>
<name>A0A8J3QG45_9ACTN</name>
<comment type="similarity">
    <text evidence="3 8">Belongs to the NAD(P)-dependent epimerase/dehydratase family. dTDP-glucose dehydratase subfamily.</text>
</comment>
<gene>
    <name evidence="10" type="primary">rfbB_1</name>
    <name evidence="10" type="ORF">Rhe02_69400</name>
</gene>
<dbReference type="PANTHER" id="PTHR43000">
    <property type="entry name" value="DTDP-D-GLUCOSE 4,6-DEHYDRATASE-RELATED"/>
    <property type="match status" value="1"/>
</dbReference>
<comment type="cofactor">
    <cofactor evidence="2 8">
        <name>NAD(+)</name>
        <dbReference type="ChEBI" id="CHEBI:57540"/>
    </cofactor>
</comment>
<comment type="catalytic activity">
    <reaction evidence="1 8">
        <text>dTDP-alpha-D-glucose = dTDP-4-dehydro-6-deoxy-alpha-D-glucose + H2O</text>
        <dbReference type="Rhea" id="RHEA:17221"/>
        <dbReference type="ChEBI" id="CHEBI:15377"/>
        <dbReference type="ChEBI" id="CHEBI:57477"/>
        <dbReference type="ChEBI" id="CHEBI:57649"/>
        <dbReference type="EC" id="4.2.1.46"/>
    </reaction>
</comment>
<keyword evidence="6" id="KW-0520">NAD</keyword>
<keyword evidence="7 8" id="KW-0456">Lyase</keyword>
<evidence type="ECO:0000256" key="7">
    <source>
        <dbReference type="ARBA" id="ARBA00023239"/>
    </source>
</evidence>
<dbReference type="GO" id="GO:0008460">
    <property type="term" value="F:dTDP-glucose 4,6-dehydratase activity"/>
    <property type="evidence" value="ECO:0007669"/>
    <property type="project" value="UniProtKB-EC"/>
</dbReference>
<dbReference type="SUPFAM" id="SSF51735">
    <property type="entry name" value="NAD(P)-binding Rossmann-fold domains"/>
    <property type="match status" value="1"/>
</dbReference>
<protein>
    <recommendedName>
        <fullName evidence="5 8">dTDP-glucose 4,6-dehydratase</fullName>
        <ecNumber evidence="4 8">4.2.1.46</ecNumber>
    </recommendedName>
</protein>
<evidence type="ECO:0000313" key="11">
    <source>
        <dbReference type="Proteomes" id="UP000612899"/>
    </source>
</evidence>
<dbReference type="RefSeq" id="WP_203912615.1">
    <property type="nucleotide sequence ID" value="NZ_BONY01000056.1"/>
</dbReference>
<dbReference type="EMBL" id="BONY01000056">
    <property type="protein sequence ID" value="GIH08873.1"/>
    <property type="molecule type" value="Genomic_DNA"/>
</dbReference>
<evidence type="ECO:0000256" key="4">
    <source>
        <dbReference type="ARBA" id="ARBA00011990"/>
    </source>
</evidence>
<dbReference type="AlphaFoldDB" id="A0A8J3QG45"/>
<reference evidence="10" key="1">
    <citation type="submission" date="2021-01" db="EMBL/GenBank/DDBJ databases">
        <title>Whole genome shotgun sequence of Rhizocola hellebori NBRC 109834.</title>
        <authorList>
            <person name="Komaki H."/>
            <person name="Tamura T."/>
        </authorList>
    </citation>
    <scope>NUCLEOTIDE SEQUENCE</scope>
    <source>
        <strain evidence="10">NBRC 109834</strain>
    </source>
</reference>
<evidence type="ECO:0000256" key="2">
    <source>
        <dbReference type="ARBA" id="ARBA00001911"/>
    </source>
</evidence>
<dbReference type="EC" id="4.2.1.46" evidence="4 8"/>
<dbReference type="InterPro" id="IPR016040">
    <property type="entry name" value="NAD(P)-bd_dom"/>
</dbReference>
<evidence type="ECO:0000313" key="10">
    <source>
        <dbReference type="EMBL" id="GIH08873.1"/>
    </source>
</evidence>
<accession>A0A8J3QG45</accession>